<evidence type="ECO:0000256" key="1">
    <source>
        <dbReference type="ARBA" id="ARBA00022741"/>
    </source>
</evidence>
<dbReference type="GO" id="GO:0004467">
    <property type="term" value="F:long-chain fatty acid-CoA ligase activity"/>
    <property type="evidence" value="ECO:0007669"/>
    <property type="project" value="UniProtKB-EC"/>
</dbReference>
<dbReference type="EC" id="6.2.1.3" evidence="4"/>
<dbReference type="InterPro" id="IPR020845">
    <property type="entry name" value="AMP-binding_CS"/>
</dbReference>
<organism evidence="4 5">
    <name type="scientific">Cupriavidus yeoncheonensis</name>
    <dbReference type="NCBI Taxonomy" id="1462994"/>
    <lineage>
        <taxon>Bacteria</taxon>
        <taxon>Pseudomonadati</taxon>
        <taxon>Pseudomonadota</taxon>
        <taxon>Betaproteobacteria</taxon>
        <taxon>Burkholderiales</taxon>
        <taxon>Burkholderiaceae</taxon>
        <taxon>Cupriavidus</taxon>
    </lineage>
</organism>
<keyword evidence="5" id="KW-1185">Reference proteome</keyword>
<dbReference type="InterPro" id="IPR000873">
    <property type="entry name" value="AMP-dep_synth/lig_dom"/>
</dbReference>
<comment type="caution">
    <text evidence="4">The sequence shown here is derived from an EMBL/GenBank/DDBJ whole genome shotgun (WGS) entry which is preliminary data.</text>
</comment>
<evidence type="ECO:0000259" key="3">
    <source>
        <dbReference type="Pfam" id="PF00501"/>
    </source>
</evidence>
<dbReference type="Pfam" id="PF00501">
    <property type="entry name" value="AMP-binding"/>
    <property type="match status" value="1"/>
</dbReference>
<keyword evidence="1" id="KW-0547">Nucleotide-binding</keyword>
<dbReference type="PROSITE" id="PS00455">
    <property type="entry name" value="AMP_BINDING"/>
    <property type="match status" value="1"/>
</dbReference>
<evidence type="ECO:0000313" key="4">
    <source>
        <dbReference type="EMBL" id="CAG2138913.1"/>
    </source>
</evidence>
<feature type="domain" description="AMP-dependent synthetase/ligase" evidence="3">
    <location>
        <begin position="15"/>
        <end position="435"/>
    </location>
</feature>
<dbReference type="SUPFAM" id="SSF56801">
    <property type="entry name" value="Acetyl-CoA synthetase-like"/>
    <property type="match status" value="1"/>
</dbReference>
<gene>
    <name evidence="4" type="ORF">LMG31506_02034</name>
</gene>
<dbReference type="GO" id="GO:0016020">
    <property type="term" value="C:membrane"/>
    <property type="evidence" value="ECO:0007669"/>
    <property type="project" value="TreeGrafter"/>
</dbReference>
<dbReference type="Pfam" id="PF23562">
    <property type="entry name" value="AMP-binding_C_3"/>
    <property type="match status" value="1"/>
</dbReference>
<dbReference type="EMBL" id="CAJPUY010000006">
    <property type="protein sequence ID" value="CAG2138913.1"/>
    <property type="molecule type" value="Genomic_DNA"/>
</dbReference>
<dbReference type="InterPro" id="IPR042099">
    <property type="entry name" value="ANL_N_sf"/>
</dbReference>
<accession>A0A916IRE3</accession>
<dbReference type="RefSeq" id="WP_211947013.1">
    <property type="nucleotide sequence ID" value="NZ_CAJPUY010000006.1"/>
</dbReference>
<dbReference type="PANTHER" id="PTHR43272">
    <property type="entry name" value="LONG-CHAIN-FATTY-ACID--COA LIGASE"/>
    <property type="match status" value="1"/>
</dbReference>
<evidence type="ECO:0000313" key="5">
    <source>
        <dbReference type="Proteomes" id="UP000672934"/>
    </source>
</evidence>
<dbReference type="PANTHER" id="PTHR43272:SF33">
    <property type="entry name" value="AMP-BINDING DOMAIN-CONTAINING PROTEIN-RELATED"/>
    <property type="match status" value="1"/>
</dbReference>
<proteinExistence type="predicted"/>
<reference evidence="4" key="1">
    <citation type="submission" date="2021-03" db="EMBL/GenBank/DDBJ databases">
        <authorList>
            <person name="Peeters C."/>
        </authorList>
    </citation>
    <scope>NUCLEOTIDE SEQUENCE</scope>
    <source>
        <strain evidence="4">LMG 31506</strain>
    </source>
</reference>
<keyword evidence="2" id="KW-0067">ATP-binding</keyword>
<evidence type="ECO:0000256" key="2">
    <source>
        <dbReference type="ARBA" id="ARBA00022840"/>
    </source>
</evidence>
<sequence>MQESSATTFPRLLLEHARQRPAHPAYREKDLGIWQTYSWAQAAQEVRALACGLAALGFTRGMNLAVVGDNRPRLYWAMTAAQALGGVPVPLYQDAIANEMVYVLNDAEIDFAIVEDQEQVDKLLEVEAQLAESGRSVRHVIYEDPRGLRDYDHPSLMSYARLQEIGREYDQAHPGFYDEAIAAGEPEDTAIILYTSGTTGKPKGVCHAHRGLIGSAQNGCGFDGLTAQDDVLSYLPMAWVGDNLFSYAQALVAGFTVNCPESRETVMTDLREIGPTYYFAPPRIYEGLLTQVMIRMEDAGWVKRKLFHWAMDVARRCGADILDGKPVGLADRLRYAAGELLVYGPLRNVLGMSRIRVGYTAGEAIGPDLFRFYRSIGVNLKQFYGQTETCAYVCLQPDGQVKFDSVGPAAPGMEIRIAENGEVLVRGVGLLKSYYKRDDATREAINDEGYFMTGDAGVIDADGHLKIIDRAKDVGKLADGSMFAPKYIENKLKFFPYIKEAVAFGTGRDQVCAFINIDFDAVGNWAERRHLPYAGYVDLAAQPDVIAMIGECVDQVNADLANDAMLAGSQVSRFLILHKELDPDDDELTRTRKVRRGFIAEKYGVLVDALYAGKTEQFIETRVKFEDGREGSVSATLKLVDAKRLPPSARAA</sequence>
<dbReference type="Gene3D" id="3.40.50.12780">
    <property type="entry name" value="N-terminal domain of ligase-like"/>
    <property type="match status" value="1"/>
</dbReference>
<dbReference type="GO" id="GO:0005524">
    <property type="term" value="F:ATP binding"/>
    <property type="evidence" value="ECO:0007669"/>
    <property type="project" value="UniProtKB-KW"/>
</dbReference>
<protein>
    <submittedName>
        <fullName evidence="4">Long-chain-fatty-acid--CoA ligase FadD15</fullName>
        <ecNumber evidence="4">6.2.1.3</ecNumber>
    </submittedName>
</protein>
<dbReference type="Proteomes" id="UP000672934">
    <property type="component" value="Unassembled WGS sequence"/>
</dbReference>
<keyword evidence="4" id="KW-0436">Ligase</keyword>
<name>A0A916IRE3_9BURK</name>
<dbReference type="AlphaFoldDB" id="A0A916IRE3"/>